<dbReference type="GO" id="GO:0019284">
    <property type="term" value="P:L-methionine salvage from S-adenosylmethionine"/>
    <property type="evidence" value="ECO:0007669"/>
    <property type="project" value="TreeGrafter"/>
</dbReference>
<dbReference type="SUPFAM" id="SSF53167">
    <property type="entry name" value="Purine and uridine phosphorylases"/>
    <property type="match status" value="1"/>
</dbReference>
<dbReference type="AlphaFoldDB" id="A0A5Q0BMD6"/>
<keyword evidence="3" id="KW-1185">Reference proteome</keyword>
<dbReference type="GO" id="GO:0009116">
    <property type="term" value="P:nucleoside metabolic process"/>
    <property type="evidence" value="ECO:0007669"/>
    <property type="project" value="InterPro"/>
</dbReference>
<protein>
    <submittedName>
        <fullName evidence="2">Phosphorylase</fullName>
    </submittedName>
</protein>
<dbReference type="InParanoid" id="A0A5Q0BMD6"/>
<dbReference type="KEGG" id="mmob:F6R98_20820"/>
<evidence type="ECO:0000313" key="2">
    <source>
        <dbReference type="EMBL" id="QFY44769.1"/>
    </source>
</evidence>
<name>A0A5Q0BMD6_9GAMM</name>
<dbReference type="InterPro" id="IPR017831">
    <property type="entry name" value="Hopanoid-assoc_phosphoryl_HpnG"/>
</dbReference>
<dbReference type="PANTHER" id="PTHR46832">
    <property type="entry name" value="5'-METHYLTHIOADENOSINE/S-ADENOSYLHOMOCYSTEINE NUCLEOSIDASE"/>
    <property type="match status" value="1"/>
</dbReference>
<dbReference type="InterPro" id="IPR000845">
    <property type="entry name" value="Nucleoside_phosphorylase_d"/>
</dbReference>
<dbReference type="GO" id="GO:0008930">
    <property type="term" value="F:methylthioadenosine nucleosidase activity"/>
    <property type="evidence" value="ECO:0007669"/>
    <property type="project" value="TreeGrafter"/>
</dbReference>
<dbReference type="Gene3D" id="3.40.50.1580">
    <property type="entry name" value="Nucleoside phosphorylase domain"/>
    <property type="match status" value="1"/>
</dbReference>
<dbReference type="PANTHER" id="PTHR46832:SF1">
    <property type="entry name" value="5'-METHYLTHIOADENOSINE_S-ADENOSYLHOMOCYSTEINE NUCLEOSIDASE"/>
    <property type="match status" value="1"/>
</dbReference>
<gene>
    <name evidence="2" type="ORF">F6R98_20820</name>
</gene>
<proteinExistence type="predicted"/>
<reference evidence="2 3" key="1">
    <citation type="submission" date="2019-09" db="EMBL/GenBank/DDBJ databases">
        <title>Ecophysiology of the spiral-shaped methanotroph Methylospira mobilis as revealed by the complete genome sequence.</title>
        <authorList>
            <person name="Oshkin I.Y."/>
            <person name="Dedysh S.N."/>
            <person name="Miroshnikov K."/>
            <person name="Danilova O.V."/>
            <person name="Hakobyan A."/>
            <person name="Liesack W."/>
        </authorList>
    </citation>
    <scope>NUCLEOTIDE SEQUENCE [LARGE SCALE GENOMIC DNA]</scope>
    <source>
        <strain evidence="2 3">Shm1</strain>
    </source>
</reference>
<accession>A0A5Q0BMD6</accession>
<feature type="domain" description="Nucleoside phosphorylase" evidence="1">
    <location>
        <begin position="36"/>
        <end position="175"/>
    </location>
</feature>
<organism evidence="2 3">
    <name type="scientific">Candidatus Methylospira mobilis</name>
    <dbReference type="NCBI Taxonomy" id="1808979"/>
    <lineage>
        <taxon>Bacteria</taxon>
        <taxon>Pseudomonadati</taxon>
        <taxon>Pseudomonadota</taxon>
        <taxon>Gammaproteobacteria</taxon>
        <taxon>Methylococcales</taxon>
        <taxon>Methylococcaceae</taxon>
        <taxon>Candidatus Methylospira</taxon>
    </lineage>
</organism>
<evidence type="ECO:0000313" key="3">
    <source>
        <dbReference type="Proteomes" id="UP000325755"/>
    </source>
</evidence>
<dbReference type="Proteomes" id="UP000325755">
    <property type="component" value="Chromosome"/>
</dbReference>
<sequence>MNKAGFLVALKAECGSLTKTRVRIGECIRLEDGSLMAFSGVGPEAAERAARRLLAEGAGFLVSWGCAAALDSALMPGALVLASHVIEYNGSVRPTDDELRNRLAGKLSASRLNIHQAALVESRQIVATPQAKAGLLQRYGALAVDMESGAVARCAARNQVPFLAVRAIADTAAMTVPASVLAASGENGNIHLPLLLRHVLLKPAEIAALIRLGRHFSAAARTLRAVRIYMNA</sequence>
<evidence type="ECO:0000259" key="1">
    <source>
        <dbReference type="Pfam" id="PF01048"/>
    </source>
</evidence>
<dbReference type="GO" id="GO:0005829">
    <property type="term" value="C:cytosol"/>
    <property type="evidence" value="ECO:0007669"/>
    <property type="project" value="TreeGrafter"/>
</dbReference>
<dbReference type="RefSeq" id="WP_153250734.1">
    <property type="nucleotide sequence ID" value="NZ_CP044205.1"/>
</dbReference>
<dbReference type="Pfam" id="PF01048">
    <property type="entry name" value="PNP_UDP_1"/>
    <property type="match status" value="1"/>
</dbReference>
<dbReference type="EMBL" id="CP044205">
    <property type="protein sequence ID" value="QFY44769.1"/>
    <property type="molecule type" value="Genomic_DNA"/>
</dbReference>
<dbReference type="NCBIfam" id="TIGR03468">
    <property type="entry name" value="HpnG"/>
    <property type="match status" value="1"/>
</dbReference>
<dbReference type="InterPro" id="IPR035994">
    <property type="entry name" value="Nucleoside_phosphorylase_sf"/>
</dbReference>
<dbReference type="CDD" id="cd17768">
    <property type="entry name" value="adenosylhopane_nucleosidase_HpnG-like"/>
    <property type="match status" value="1"/>
</dbReference>
<dbReference type="OrthoDB" id="2374434at2"/>
<dbReference type="GO" id="GO:0008782">
    <property type="term" value="F:adenosylhomocysteine nucleosidase activity"/>
    <property type="evidence" value="ECO:0007669"/>
    <property type="project" value="TreeGrafter"/>
</dbReference>